<dbReference type="InterPro" id="IPR004274">
    <property type="entry name" value="FCP1_dom"/>
</dbReference>
<dbReference type="InterPro" id="IPR050365">
    <property type="entry name" value="TIM50"/>
</dbReference>
<dbReference type="SMART" id="SM00577">
    <property type="entry name" value="CPDc"/>
    <property type="match status" value="1"/>
</dbReference>
<reference evidence="3 4" key="1">
    <citation type="journal article" date="2014" name="Nat. Genet.">
        <title>Genome sequence of the hot pepper provides insights into the evolution of pungency in Capsicum species.</title>
        <authorList>
            <person name="Kim S."/>
            <person name="Park M."/>
            <person name="Yeom S.I."/>
            <person name="Kim Y.M."/>
            <person name="Lee J.M."/>
            <person name="Lee H.A."/>
            <person name="Seo E."/>
            <person name="Choi J."/>
            <person name="Cheong K."/>
            <person name="Kim K.T."/>
            <person name="Jung K."/>
            <person name="Lee G.W."/>
            <person name="Oh S.K."/>
            <person name="Bae C."/>
            <person name="Kim S.B."/>
            <person name="Lee H.Y."/>
            <person name="Kim S.Y."/>
            <person name="Kim M.S."/>
            <person name="Kang B.C."/>
            <person name="Jo Y.D."/>
            <person name="Yang H.B."/>
            <person name="Jeong H.J."/>
            <person name="Kang W.H."/>
            <person name="Kwon J.K."/>
            <person name="Shin C."/>
            <person name="Lim J.Y."/>
            <person name="Park J.H."/>
            <person name="Huh J.H."/>
            <person name="Kim J.S."/>
            <person name="Kim B.D."/>
            <person name="Cohen O."/>
            <person name="Paran I."/>
            <person name="Suh M.C."/>
            <person name="Lee S.B."/>
            <person name="Kim Y.K."/>
            <person name="Shin Y."/>
            <person name="Noh S.J."/>
            <person name="Park J."/>
            <person name="Seo Y.S."/>
            <person name="Kwon S.Y."/>
            <person name="Kim H.A."/>
            <person name="Park J.M."/>
            <person name="Kim H.J."/>
            <person name="Choi S.B."/>
            <person name="Bosland P.W."/>
            <person name="Reeves G."/>
            <person name="Jo S.H."/>
            <person name="Lee B.W."/>
            <person name="Cho H.T."/>
            <person name="Choi H.S."/>
            <person name="Lee M.S."/>
            <person name="Yu Y."/>
            <person name="Do Choi Y."/>
            <person name="Park B.S."/>
            <person name="van Deynze A."/>
            <person name="Ashrafi H."/>
            <person name="Hill T."/>
            <person name="Kim W.T."/>
            <person name="Pai H.S."/>
            <person name="Ahn H.K."/>
            <person name="Yeam I."/>
            <person name="Giovannoni J.J."/>
            <person name="Rose J.K."/>
            <person name="Sorensen I."/>
            <person name="Lee S.J."/>
            <person name="Kim R.W."/>
            <person name="Choi I.Y."/>
            <person name="Choi B.S."/>
            <person name="Lim J.S."/>
            <person name="Lee Y.H."/>
            <person name="Choi D."/>
        </authorList>
    </citation>
    <scope>NUCLEOTIDE SEQUENCE [LARGE SCALE GENOMIC DNA]</scope>
    <source>
        <strain evidence="4">cv. CM334</strain>
    </source>
</reference>
<protein>
    <recommendedName>
        <fullName evidence="1">Mitochondrial import inner membrane translocase subunit TIM50</fullName>
    </recommendedName>
</protein>
<comment type="caution">
    <text evidence="3">The sequence shown here is derived from an EMBL/GenBank/DDBJ whole genome shotgun (WGS) entry which is preliminary data.</text>
</comment>
<evidence type="ECO:0000313" key="4">
    <source>
        <dbReference type="Proteomes" id="UP000222542"/>
    </source>
</evidence>
<keyword evidence="1" id="KW-0813">Transport</keyword>
<keyword evidence="1" id="KW-0496">Mitochondrion</keyword>
<dbReference type="Pfam" id="PF03031">
    <property type="entry name" value="NIF"/>
    <property type="match status" value="1"/>
</dbReference>
<comment type="subcellular location">
    <subcellularLocation>
        <location evidence="1">Mitochondrion inner membrane</location>
        <topology evidence="1">Single-pass membrane protein</topology>
    </subcellularLocation>
</comment>
<reference evidence="3 4" key="2">
    <citation type="journal article" date="2017" name="Genome Biol.">
        <title>New reference genome sequences of hot pepper reveal the massive evolution of plant disease-resistance genes by retroduplication.</title>
        <authorList>
            <person name="Kim S."/>
            <person name="Park J."/>
            <person name="Yeom S.I."/>
            <person name="Kim Y.M."/>
            <person name="Seo E."/>
            <person name="Kim K.T."/>
            <person name="Kim M.S."/>
            <person name="Lee J.M."/>
            <person name="Cheong K."/>
            <person name="Shin H.S."/>
            <person name="Kim S.B."/>
            <person name="Han K."/>
            <person name="Lee J."/>
            <person name="Park M."/>
            <person name="Lee H.A."/>
            <person name="Lee H.Y."/>
            <person name="Lee Y."/>
            <person name="Oh S."/>
            <person name="Lee J.H."/>
            <person name="Choi E."/>
            <person name="Choi E."/>
            <person name="Lee S.E."/>
            <person name="Jeon J."/>
            <person name="Kim H."/>
            <person name="Choi G."/>
            <person name="Song H."/>
            <person name="Lee J."/>
            <person name="Lee S.C."/>
            <person name="Kwon J.K."/>
            <person name="Lee H.Y."/>
            <person name="Koo N."/>
            <person name="Hong Y."/>
            <person name="Kim R.W."/>
            <person name="Kang W.H."/>
            <person name="Huh J.H."/>
            <person name="Kang B.C."/>
            <person name="Yang T.J."/>
            <person name="Lee Y.H."/>
            <person name="Bennetzen J.L."/>
            <person name="Choi D."/>
        </authorList>
    </citation>
    <scope>NUCLEOTIDE SEQUENCE [LARGE SCALE GENOMIC DNA]</scope>
    <source>
        <strain evidence="4">cv. CM334</strain>
    </source>
</reference>
<dbReference type="AlphaFoldDB" id="A0A2G2Z1H6"/>
<dbReference type="PROSITE" id="PS50969">
    <property type="entry name" value="FCP1"/>
    <property type="match status" value="1"/>
</dbReference>
<keyword evidence="4" id="KW-1185">Reference proteome</keyword>
<keyword evidence="1" id="KW-0809">Transit peptide</keyword>
<evidence type="ECO:0000313" key="3">
    <source>
        <dbReference type="EMBL" id="PHT75833.1"/>
    </source>
</evidence>
<name>A0A2G2Z1H6_CAPAN</name>
<dbReference type="STRING" id="4072.A0A2G2Z1H6"/>
<dbReference type="Gene3D" id="3.40.50.1000">
    <property type="entry name" value="HAD superfamily/HAD-like"/>
    <property type="match status" value="1"/>
</dbReference>
<dbReference type="Gramene" id="PHT75833">
    <property type="protein sequence ID" value="PHT75833"/>
    <property type="gene ID" value="T459_19355"/>
</dbReference>
<dbReference type="GO" id="GO:0015031">
    <property type="term" value="P:protein transport"/>
    <property type="evidence" value="ECO:0007669"/>
    <property type="project" value="UniProtKB-KW"/>
</dbReference>
<dbReference type="Proteomes" id="UP000222542">
    <property type="component" value="Unassembled WGS sequence"/>
</dbReference>
<proteinExistence type="inferred from homology"/>
<dbReference type="InterPro" id="IPR036412">
    <property type="entry name" value="HAD-like_sf"/>
</dbReference>
<comment type="function">
    <text evidence="1">Essential component of the TIM23 complex, a complex that mediates the translocation of transit peptide-containing proteins across the mitochondrial inner membrane.</text>
</comment>
<sequence>MSSETLVHSILEHCDDSDFTFLIFFSMKEHVVYVNQRPHLWTFLERVAEIFEVVIFTTSQSIYAKKLLDILDPDGKIISRCAYRESCIL</sequence>
<dbReference type="EMBL" id="AYRZ02000007">
    <property type="protein sequence ID" value="PHT75833.1"/>
    <property type="molecule type" value="Genomic_DNA"/>
</dbReference>
<comment type="similarity">
    <text evidence="1">Belongs to the TIM50 family.</text>
</comment>
<dbReference type="CDD" id="cd07521">
    <property type="entry name" value="HAD_FCP1-like"/>
    <property type="match status" value="1"/>
</dbReference>
<organism evidence="3 4">
    <name type="scientific">Capsicum annuum</name>
    <name type="common">Capsicum pepper</name>
    <dbReference type="NCBI Taxonomy" id="4072"/>
    <lineage>
        <taxon>Eukaryota</taxon>
        <taxon>Viridiplantae</taxon>
        <taxon>Streptophyta</taxon>
        <taxon>Embryophyta</taxon>
        <taxon>Tracheophyta</taxon>
        <taxon>Spermatophyta</taxon>
        <taxon>Magnoliopsida</taxon>
        <taxon>eudicotyledons</taxon>
        <taxon>Gunneridae</taxon>
        <taxon>Pentapetalae</taxon>
        <taxon>asterids</taxon>
        <taxon>lamiids</taxon>
        <taxon>Solanales</taxon>
        <taxon>Solanaceae</taxon>
        <taxon>Solanoideae</taxon>
        <taxon>Capsiceae</taxon>
        <taxon>Capsicum</taxon>
    </lineage>
</organism>
<keyword evidence="1" id="KW-0811">Translocation</keyword>
<evidence type="ECO:0000259" key="2">
    <source>
        <dbReference type="PROSITE" id="PS50969"/>
    </source>
</evidence>
<feature type="domain" description="FCP1 homology" evidence="2">
    <location>
        <begin position="1"/>
        <end position="89"/>
    </location>
</feature>
<accession>A0A2G2Z1H6</accession>
<gene>
    <name evidence="3" type="ORF">T459_19355</name>
</gene>
<evidence type="ECO:0000256" key="1">
    <source>
        <dbReference type="RuleBase" id="RU365079"/>
    </source>
</evidence>
<dbReference type="PANTHER" id="PTHR12210">
    <property type="entry name" value="DULLARD PROTEIN PHOSPHATASE"/>
    <property type="match status" value="1"/>
</dbReference>
<dbReference type="SUPFAM" id="SSF56784">
    <property type="entry name" value="HAD-like"/>
    <property type="match status" value="1"/>
</dbReference>
<dbReference type="GO" id="GO:0005744">
    <property type="term" value="C:TIM23 mitochondrial import inner membrane translocase complex"/>
    <property type="evidence" value="ECO:0007669"/>
    <property type="project" value="UniProtKB-UniRule"/>
</dbReference>
<keyword evidence="1" id="KW-0653">Protein transport</keyword>
<comment type="subunit">
    <text evidence="1">Component of the TIM23 complex.</text>
</comment>
<dbReference type="InterPro" id="IPR023214">
    <property type="entry name" value="HAD_sf"/>
</dbReference>